<keyword evidence="4" id="KW-0964">Secreted</keyword>
<dbReference type="InterPro" id="IPR019931">
    <property type="entry name" value="LPXTG_anchor"/>
</dbReference>
<feature type="compositionally biased region" description="Low complexity" evidence="7">
    <location>
        <begin position="347"/>
        <end position="359"/>
    </location>
</feature>
<comment type="similarity">
    <text evidence="2">Belongs to the serine-aspartate repeat-containing protein (SDr) family.</text>
</comment>
<name>A0A395G7A0_9STAP</name>
<comment type="caution">
    <text evidence="9">The sequence shown here is derived from an EMBL/GenBank/DDBJ whole genome shotgun (WGS) entry which is preliminary data.</text>
</comment>
<dbReference type="Proteomes" id="UP000229523">
    <property type="component" value="Unassembled WGS sequence"/>
</dbReference>
<evidence type="ECO:0000256" key="6">
    <source>
        <dbReference type="ARBA" id="ARBA00023088"/>
    </source>
</evidence>
<dbReference type="PANTHER" id="PTHR36108">
    <property type="entry name" value="COLOSSIN-B-RELATED"/>
    <property type="match status" value="1"/>
</dbReference>
<dbReference type="EMBL" id="MJBI02000005">
    <property type="protein sequence ID" value="RAI79929.1"/>
    <property type="molecule type" value="Genomic_DNA"/>
</dbReference>
<evidence type="ECO:0000256" key="7">
    <source>
        <dbReference type="SAM" id="MobiDB-lite"/>
    </source>
</evidence>
<dbReference type="Pfam" id="PF00746">
    <property type="entry name" value="Gram_pos_anchor"/>
    <property type="match status" value="1"/>
</dbReference>
<dbReference type="NCBIfam" id="TIGR01168">
    <property type="entry name" value="YSIRK_signal"/>
    <property type="match status" value="1"/>
</dbReference>
<feature type="domain" description="Gram-positive cocci surface proteins LPxTG" evidence="8">
    <location>
        <begin position="385"/>
        <end position="415"/>
    </location>
</feature>
<dbReference type="InterPro" id="IPR033764">
    <property type="entry name" value="Sdr_B"/>
</dbReference>
<organism evidence="9 10">
    <name type="scientific">Macrococcoides goetzii</name>
    <dbReference type="NCBI Taxonomy" id="1891097"/>
    <lineage>
        <taxon>Bacteria</taxon>
        <taxon>Bacillati</taxon>
        <taxon>Bacillota</taxon>
        <taxon>Bacilli</taxon>
        <taxon>Bacillales</taxon>
        <taxon>Staphylococcaceae</taxon>
        <taxon>Macrococcoides</taxon>
    </lineage>
</organism>
<dbReference type="PROSITE" id="PS50847">
    <property type="entry name" value="GRAM_POS_ANCHORING"/>
    <property type="match status" value="1"/>
</dbReference>
<keyword evidence="10" id="KW-1185">Reference proteome</keyword>
<evidence type="ECO:0000256" key="2">
    <source>
        <dbReference type="ARBA" id="ARBA00007257"/>
    </source>
</evidence>
<dbReference type="NCBIfam" id="TIGR01167">
    <property type="entry name" value="LPXTG_anchor"/>
    <property type="match status" value="1"/>
</dbReference>
<keyword evidence="5" id="KW-0732">Signal</keyword>
<gene>
    <name evidence="9" type="ORF">BFS35_010770</name>
</gene>
<reference evidence="9 10" key="1">
    <citation type="journal article" date="2018" name="Front. Microbiol.">
        <title>Description and Comparative Genomics of Macrococcus caseolyticus subsp. hominis subsp. nov., Macrococcus goetzii sp. nov., Macrococcus epidermidis sp. nov., and Macrococcus bohemicus sp. nov., Novel Macrococci From Human Clinical Material With Virulence Potential and Suspected Uptake of Foreign DNA by Natural Transformation.</title>
        <authorList>
            <person name="Maslanova I."/>
            <person name="Wertheimer Z."/>
            <person name="Sedlacek I."/>
            <person name="Svec P."/>
            <person name="Indrakova A."/>
            <person name="Kovarovic V."/>
            <person name="Schumann P."/>
            <person name="Sproer C."/>
            <person name="Kralova S."/>
            <person name="Sedo O."/>
            <person name="Kristofova L."/>
            <person name="Vrbovska V."/>
            <person name="Fuzik T."/>
            <person name="Petras P."/>
            <person name="Zdrahal Z."/>
            <person name="Ruzickova V."/>
            <person name="Doskar J."/>
            <person name="Pantucek R."/>
        </authorList>
    </citation>
    <scope>NUCLEOTIDE SEQUENCE [LARGE SCALE GENOMIC DNA]</scope>
    <source>
        <strain evidence="9 10">CCM 4927</strain>
    </source>
</reference>
<sequence>MAICQIAIKRDKRRIFMNKYGIRKFTVGTASVVVGSLLFLGAGQQADAAEATYSLGDRVYSDNNGNYVQDAGDTGLAGLTVTIRDYAGNHVATTTTDANGNYSFSGLKNGTYVVNFEVPAGYANDVANIGSEDVDSDGPIDVLVDINGANITTLDTGFIPLNGQGSAPAQGGEATPAPAPGNGGEVKPAPSQGNLSIGDHVWWDANRNNLYDQGENPVAGLRVSIRDYAGNFIAETTTDANGNYAFHGLSDGQYIVNFHNPLDWSPVIANIDNDVSEAIDSDGPTDVIVNLKGASNYNVDQGYYGVGTPAPGGGGEVTPPGETTPPGGGGEVTPPGETTPPGGGGEVTPPGETTPPSETKPSEPAPTTPAPVETVKPAEIGKSVLPDTGEKDNKGAIASVLALLGGAALFGSRRK</sequence>
<evidence type="ECO:0000256" key="3">
    <source>
        <dbReference type="ARBA" id="ARBA00022512"/>
    </source>
</evidence>
<dbReference type="InterPro" id="IPR005877">
    <property type="entry name" value="YSIRK_signal_dom"/>
</dbReference>
<dbReference type="AlphaFoldDB" id="A0A395G7A0"/>
<accession>A0A395G7A0</accession>
<dbReference type="Gene3D" id="2.60.40.10">
    <property type="entry name" value="Immunoglobulins"/>
    <property type="match status" value="2"/>
</dbReference>
<evidence type="ECO:0000313" key="10">
    <source>
        <dbReference type="Proteomes" id="UP000229523"/>
    </source>
</evidence>
<keyword evidence="6" id="KW-0572">Peptidoglycan-anchor</keyword>
<evidence type="ECO:0000256" key="5">
    <source>
        <dbReference type="ARBA" id="ARBA00022729"/>
    </source>
</evidence>
<feature type="region of interest" description="Disordered" evidence="7">
    <location>
        <begin position="162"/>
        <end position="193"/>
    </location>
</feature>
<evidence type="ECO:0000256" key="4">
    <source>
        <dbReference type="ARBA" id="ARBA00022525"/>
    </source>
</evidence>
<evidence type="ECO:0000256" key="1">
    <source>
        <dbReference type="ARBA" id="ARBA00004168"/>
    </source>
</evidence>
<dbReference type="Pfam" id="PF04650">
    <property type="entry name" value="YSIRK_signal"/>
    <property type="match status" value="1"/>
</dbReference>
<feature type="region of interest" description="Disordered" evidence="7">
    <location>
        <begin position="305"/>
        <end position="393"/>
    </location>
</feature>
<dbReference type="Pfam" id="PF17210">
    <property type="entry name" value="SdrD_B"/>
    <property type="match status" value="2"/>
</dbReference>
<protein>
    <recommendedName>
        <fullName evidence="8">Gram-positive cocci surface proteins LPxTG domain-containing protein</fullName>
    </recommendedName>
</protein>
<dbReference type="SUPFAM" id="SSF117074">
    <property type="entry name" value="Hypothetical protein PA1324"/>
    <property type="match status" value="2"/>
</dbReference>
<proteinExistence type="inferred from homology"/>
<dbReference type="InterPro" id="IPR013783">
    <property type="entry name" value="Ig-like_fold"/>
</dbReference>
<evidence type="ECO:0000313" key="9">
    <source>
        <dbReference type="EMBL" id="RAI79929.1"/>
    </source>
</evidence>
<comment type="subcellular location">
    <subcellularLocation>
        <location evidence="1">Secreted</location>
        <location evidence="1">Cell wall</location>
        <topology evidence="1">Peptidoglycan-anchor</topology>
    </subcellularLocation>
</comment>
<keyword evidence="3" id="KW-0134">Cell wall</keyword>
<dbReference type="PANTHER" id="PTHR36108:SF13">
    <property type="entry name" value="COLOSSIN-B-RELATED"/>
    <property type="match status" value="1"/>
</dbReference>
<evidence type="ECO:0000259" key="8">
    <source>
        <dbReference type="PROSITE" id="PS50847"/>
    </source>
</evidence>